<feature type="compositionally biased region" description="Basic and acidic residues" evidence="8">
    <location>
        <begin position="330"/>
        <end position="340"/>
    </location>
</feature>
<keyword evidence="4" id="KW-0597">Phosphoprotein</keyword>
<protein>
    <submittedName>
        <fullName evidence="11">Transforming acidic coiled-coil-containing protein 3-like</fullName>
    </submittedName>
</protein>
<evidence type="ECO:0000256" key="8">
    <source>
        <dbReference type="SAM" id="MobiDB-lite"/>
    </source>
</evidence>
<evidence type="ECO:0000256" key="5">
    <source>
        <dbReference type="ARBA" id="ARBA00023054"/>
    </source>
</evidence>
<keyword evidence="10" id="KW-1185">Reference proteome</keyword>
<dbReference type="PANTHER" id="PTHR13924:SF10">
    <property type="entry name" value="TRANSFORMING ACIDIC COILED-COIL PROTEIN, ISOFORM K"/>
    <property type="match status" value="1"/>
</dbReference>
<evidence type="ECO:0000256" key="3">
    <source>
        <dbReference type="ARBA" id="ARBA00022490"/>
    </source>
</evidence>
<dbReference type="AlphaFoldDB" id="A0A8B8FLP5"/>
<keyword evidence="5 7" id="KW-0175">Coiled coil</keyword>
<feature type="compositionally biased region" description="Basic and acidic residues" evidence="8">
    <location>
        <begin position="288"/>
        <end position="301"/>
    </location>
</feature>
<feature type="coiled-coil region" evidence="7">
    <location>
        <begin position="405"/>
        <end position="439"/>
    </location>
</feature>
<dbReference type="InterPro" id="IPR007707">
    <property type="entry name" value="TACC_C"/>
</dbReference>
<evidence type="ECO:0000256" key="6">
    <source>
        <dbReference type="ARBA" id="ARBA00023212"/>
    </source>
</evidence>
<dbReference type="PANTHER" id="PTHR13924">
    <property type="entry name" value="TRANSFORMING ACIDIC COILED-COIL CONTAINING PROTEIN 1/2"/>
    <property type="match status" value="1"/>
</dbReference>
<comment type="subcellular location">
    <subcellularLocation>
        <location evidence="1">Cytoplasm</location>
        <location evidence="1">Cytoskeleton</location>
    </subcellularLocation>
</comment>
<evidence type="ECO:0000256" key="2">
    <source>
        <dbReference type="ARBA" id="ARBA00009423"/>
    </source>
</evidence>
<evidence type="ECO:0000259" key="9">
    <source>
        <dbReference type="Pfam" id="PF05010"/>
    </source>
</evidence>
<gene>
    <name evidence="11" type="primary">LOC112684317</name>
</gene>
<feature type="region of interest" description="Disordered" evidence="8">
    <location>
        <begin position="285"/>
        <end position="340"/>
    </location>
</feature>
<feature type="domain" description="Transforming acidic coiled-coil-containing protein C-terminal" evidence="9">
    <location>
        <begin position="357"/>
        <end position="550"/>
    </location>
</feature>
<dbReference type="Pfam" id="PF05010">
    <property type="entry name" value="TACC_C"/>
    <property type="match status" value="1"/>
</dbReference>
<evidence type="ECO:0000256" key="4">
    <source>
        <dbReference type="ARBA" id="ARBA00022553"/>
    </source>
</evidence>
<organism evidence="10 11">
    <name type="scientific">Sipha flava</name>
    <name type="common">yellow sugarcane aphid</name>
    <dbReference type="NCBI Taxonomy" id="143950"/>
    <lineage>
        <taxon>Eukaryota</taxon>
        <taxon>Metazoa</taxon>
        <taxon>Ecdysozoa</taxon>
        <taxon>Arthropoda</taxon>
        <taxon>Hexapoda</taxon>
        <taxon>Insecta</taxon>
        <taxon>Pterygota</taxon>
        <taxon>Neoptera</taxon>
        <taxon>Paraneoptera</taxon>
        <taxon>Hemiptera</taxon>
        <taxon>Sternorrhyncha</taxon>
        <taxon>Aphidomorpha</taxon>
        <taxon>Aphidoidea</taxon>
        <taxon>Aphididae</taxon>
        <taxon>Sipha</taxon>
    </lineage>
</organism>
<dbReference type="InterPro" id="IPR039915">
    <property type="entry name" value="TACC"/>
</dbReference>
<proteinExistence type="inferred from homology"/>
<dbReference type="Gene3D" id="1.20.5.1700">
    <property type="match status" value="1"/>
</dbReference>
<dbReference type="GO" id="GO:0005737">
    <property type="term" value="C:cytoplasm"/>
    <property type="evidence" value="ECO:0007669"/>
    <property type="project" value="TreeGrafter"/>
</dbReference>
<feature type="region of interest" description="Disordered" evidence="8">
    <location>
        <begin position="1"/>
        <end position="22"/>
    </location>
</feature>
<keyword evidence="6" id="KW-0206">Cytoskeleton</keyword>
<dbReference type="RefSeq" id="XP_025411557.1">
    <property type="nucleotide sequence ID" value="XM_025555772.1"/>
</dbReference>
<feature type="coiled-coil region" evidence="7">
    <location>
        <begin position="345"/>
        <end position="379"/>
    </location>
</feature>
<comment type="similarity">
    <text evidence="2">Belongs to the TACC family.</text>
</comment>
<sequence length="556" mass="63172">MLDQENQPNISNGTESSNSSFQDKTVVKNDISHNIYNNQEGYLNEVSLNNFDVSQLAHKLESLALATPQTTRIRPDSALIEDEFDFKERPDSADSDSGRPVTSNDSSIYRSFIGDSVENQQLDSLDFSSTLCNDDINESGGNIESMHESLASVNLDLVSFDFEDSSHNITVQSVSNKSSEDIQNISNNSNLNSNNSTPKQINSLMDGIESETKCQSNIYESESKNSSEAGPVIAEGFTSSAGFNFDNLEALESVRSMNDEEFRRLTIARKSLYVAFDPIVNKANQESNSRKEALENTKIMDKTLSANSSQSGGSNKSMNISDSKINQSITKDEKLDNSPKTNDIEKFYQEKIEKLECENKNLRNDAMAEKEKNKNLTNSLISVTKSKDQLSTVIGEYEKTISDMVAKKEDVHKEYEARIEYIEDERAKMERHLQNSEMAFNDVHEKYNSSKQVIEAMKENEIKYKNCIREFEESLKKYEDKYMRLKLHATEQMNKATEEINDKEKSFEAETSKMRIMIKRLEVKVRSLQESLERKDVENAELTNLCDELIGKLDRK</sequence>
<evidence type="ECO:0000256" key="7">
    <source>
        <dbReference type="SAM" id="Coils"/>
    </source>
</evidence>
<feature type="coiled-coil region" evidence="7">
    <location>
        <begin position="468"/>
        <end position="545"/>
    </location>
</feature>
<name>A0A8B8FLP5_9HEMI</name>
<evidence type="ECO:0000313" key="11">
    <source>
        <dbReference type="RefSeq" id="XP_025411557.1"/>
    </source>
</evidence>
<keyword evidence="3" id="KW-0963">Cytoplasm</keyword>
<dbReference type="GO" id="GO:0005856">
    <property type="term" value="C:cytoskeleton"/>
    <property type="evidence" value="ECO:0007669"/>
    <property type="project" value="UniProtKB-SubCell"/>
</dbReference>
<evidence type="ECO:0000256" key="1">
    <source>
        <dbReference type="ARBA" id="ARBA00004245"/>
    </source>
</evidence>
<dbReference type="GO" id="GO:0007052">
    <property type="term" value="P:mitotic spindle organization"/>
    <property type="evidence" value="ECO:0007669"/>
    <property type="project" value="InterPro"/>
</dbReference>
<evidence type="ECO:0000313" key="10">
    <source>
        <dbReference type="Proteomes" id="UP000694846"/>
    </source>
</evidence>
<feature type="compositionally biased region" description="Polar residues" evidence="8">
    <location>
        <begin position="304"/>
        <end position="329"/>
    </location>
</feature>
<dbReference type="GeneID" id="112684317"/>
<feature type="region of interest" description="Disordered" evidence="8">
    <location>
        <begin position="84"/>
        <end position="105"/>
    </location>
</feature>
<dbReference type="FunFam" id="1.20.5.1700:FF:000001">
    <property type="entry name" value="Transforming acidic coiled-coil-containing protein 1 isoform 2"/>
    <property type="match status" value="1"/>
</dbReference>
<dbReference type="Proteomes" id="UP000694846">
    <property type="component" value="Unplaced"/>
</dbReference>
<reference evidence="11" key="1">
    <citation type="submission" date="2025-08" db="UniProtKB">
        <authorList>
            <consortium name="RefSeq"/>
        </authorList>
    </citation>
    <scope>IDENTIFICATION</scope>
    <source>
        <tissue evidence="11">Whole body</tissue>
    </source>
</reference>
<accession>A0A8B8FLP5</accession>
<dbReference type="OrthoDB" id="10255048at2759"/>